<dbReference type="Ensembl" id="ENSPTET00000005662.1">
    <property type="protein sequence ID" value="ENSPTEP00000003607.1"/>
    <property type="gene ID" value="ENSPTEG00000004278.1"/>
</dbReference>
<dbReference type="InterPro" id="IPR037171">
    <property type="entry name" value="NagB/RpiA_transferase-like"/>
</dbReference>
<feature type="transmembrane region" description="Helical" evidence="11">
    <location>
        <begin position="15"/>
        <end position="40"/>
    </location>
</feature>
<keyword evidence="11" id="KW-1133">Transmembrane helix</keyword>
<dbReference type="SUPFAM" id="SSF100950">
    <property type="entry name" value="NagB/RpiA/CoA transferase-like"/>
    <property type="match status" value="1"/>
</dbReference>
<dbReference type="Gene3D" id="3.40.50.10470">
    <property type="entry name" value="Translation initiation factor eif-2b, domain 2"/>
    <property type="match status" value="1"/>
</dbReference>
<comment type="function">
    <text evidence="6">Acts as a component of the translation initiation factor 2B (eIF2B) complex, which catalyzes the exchange of GDP for GTP on eukaryotic initiation factor 2 (eIF2) gamma subunit. Its guanine nucleotide exchange factor activity is repressed when bound to eIF2 complex phosphorylated on the alpha subunit, thereby limiting the amount of methionyl-initiator methionine tRNA available to the ribosome and consequently global translation is repressed.</text>
</comment>
<dbReference type="Pfam" id="PF01008">
    <property type="entry name" value="IF-2B"/>
    <property type="match status" value="1"/>
</dbReference>
<dbReference type="InterPro" id="IPR051501">
    <property type="entry name" value="eIF2B_alpha/beta/delta"/>
</dbReference>
<keyword evidence="4" id="KW-0396">Initiation factor</keyword>
<evidence type="ECO:0000313" key="13">
    <source>
        <dbReference type="Proteomes" id="UP000694416"/>
    </source>
</evidence>
<evidence type="ECO:0000256" key="11">
    <source>
        <dbReference type="SAM" id="Phobius"/>
    </source>
</evidence>
<keyword evidence="3" id="KW-0963">Cytoplasm</keyword>
<keyword evidence="11" id="KW-0472">Membrane</keyword>
<evidence type="ECO:0000256" key="5">
    <source>
        <dbReference type="ARBA" id="ARBA00022917"/>
    </source>
</evidence>
<comment type="similarity">
    <text evidence="2 10">Belongs to the eIF-2B alpha/beta/delta subunits family.</text>
</comment>
<dbReference type="InterPro" id="IPR042528">
    <property type="entry name" value="elF-2B_alpha_N"/>
</dbReference>
<evidence type="ECO:0000256" key="10">
    <source>
        <dbReference type="RuleBase" id="RU003814"/>
    </source>
</evidence>
<protein>
    <recommendedName>
        <fullName evidence="7">Translation initiation factor eIF2B subunit alpha</fullName>
    </recommendedName>
    <alternativeName>
        <fullName evidence="8">eIF2B GDP-GTP exchange factor subunit alpha</fullName>
    </alternativeName>
</protein>
<evidence type="ECO:0000313" key="12">
    <source>
        <dbReference type="Ensembl" id="ENSPTEP00000003607.1"/>
    </source>
</evidence>
<reference evidence="12" key="2">
    <citation type="submission" date="2025-09" db="UniProtKB">
        <authorList>
            <consortium name="Ensembl"/>
        </authorList>
    </citation>
    <scope>IDENTIFICATION</scope>
</reference>
<dbReference type="InterPro" id="IPR000649">
    <property type="entry name" value="IF-2B-related"/>
</dbReference>
<dbReference type="PANTHER" id="PTHR45860:SF1">
    <property type="entry name" value="TRANSLATION INITIATION FACTOR EIF-2B SUBUNIT ALPHA"/>
    <property type="match status" value="1"/>
</dbReference>
<evidence type="ECO:0000256" key="2">
    <source>
        <dbReference type="ARBA" id="ARBA00007251"/>
    </source>
</evidence>
<comment type="subcellular location">
    <subcellularLocation>
        <location evidence="1">Cytoplasm</location>
        <location evidence="1">Cytosol</location>
    </subcellularLocation>
</comment>
<evidence type="ECO:0000256" key="9">
    <source>
        <dbReference type="ARBA" id="ARBA00046432"/>
    </source>
</evidence>
<dbReference type="GO" id="GO:0003743">
    <property type="term" value="F:translation initiation factor activity"/>
    <property type="evidence" value="ECO:0007669"/>
    <property type="project" value="UniProtKB-KW"/>
</dbReference>
<proteinExistence type="inferred from homology"/>
<sequence>MCVNNYVFYCLVKDYLINAFFFFFFFFFCVCCFFFFIIVVRNFKKHYFEDKYEMHIASLKSIEGFLKNNLDKTTFELFIKLNEARSKLYNFIKNDKVQEEIISMPHSKRMTIYLIISVFDIYHNFVVKKYTHNENNFSYFKNVLLSSASEFTSKLEDSLHIIEKNSRMMFINNKTTILTHSNSECVKRLLLNVKNDNKKIIVYFTSTEDINNNYLKEEKKFDDVFIDCLKKENIEIIKMNISQAKNIFHEIDFVLIGTELVIDNGGIVSKRGIKLLAELCLLNKKEFYVACESFKFLKTELIQDISDQFYSYCTKNISIENYTLYEYIPHNHITLFYTDIGILPPSSISFELNKLYMRHVY</sequence>
<evidence type="ECO:0000256" key="7">
    <source>
        <dbReference type="ARBA" id="ARBA00044208"/>
    </source>
</evidence>
<dbReference type="Gene3D" id="1.20.120.1070">
    <property type="entry name" value="Translation initiation factor eIF-2B, N-terminal domain"/>
    <property type="match status" value="1"/>
</dbReference>
<keyword evidence="13" id="KW-1185">Reference proteome</keyword>
<evidence type="ECO:0000256" key="8">
    <source>
        <dbReference type="ARBA" id="ARBA00044236"/>
    </source>
</evidence>
<dbReference type="GO" id="GO:0005829">
    <property type="term" value="C:cytosol"/>
    <property type="evidence" value="ECO:0007669"/>
    <property type="project" value="UniProtKB-SubCell"/>
</dbReference>
<dbReference type="PANTHER" id="PTHR45860">
    <property type="entry name" value="TRANSLATION INITIATION FACTOR EIF-2B SUBUNIT ALPHA"/>
    <property type="match status" value="1"/>
</dbReference>
<keyword evidence="11" id="KW-0812">Transmembrane</keyword>
<accession>A0A8C9GEF3</accession>
<dbReference type="InterPro" id="IPR042529">
    <property type="entry name" value="IF_2B-like_C"/>
</dbReference>
<evidence type="ECO:0000256" key="1">
    <source>
        <dbReference type="ARBA" id="ARBA00004514"/>
    </source>
</evidence>
<evidence type="ECO:0000256" key="6">
    <source>
        <dbReference type="ARBA" id="ARBA00043898"/>
    </source>
</evidence>
<dbReference type="GO" id="GO:0005851">
    <property type="term" value="C:eukaryotic translation initiation factor 2B complex"/>
    <property type="evidence" value="ECO:0007669"/>
    <property type="project" value="TreeGrafter"/>
</dbReference>
<keyword evidence="5" id="KW-0648">Protein biosynthesis</keyword>
<evidence type="ECO:0000256" key="3">
    <source>
        <dbReference type="ARBA" id="ARBA00022490"/>
    </source>
</evidence>
<evidence type="ECO:0000256" key="4">
    <source>
        <dbReference type="ARBA" id="ARBA00022540"/>
    </source>
</evidence>
<organism evidence="12 13">
    <name type="scientific">Piliocolobus tephrosceles</name>
    <name type="common">Ugandan red Colobus</name>
    <dbReference type="NCBI Taxonomy" id="591936"/>
    <lineage>
        <taxon>Eukaryota</taxon>
        <taxon>Metazoa</taxon>
        <taxon>Chordata</taxon>
        <taxon>Craniata</taxon>
        <taxon>Vertebrata</taxon>
        <taxon>Euteleostomi</taxon>
        <taxon>Mammalia</taxon>
        <taxon>Eutheria</taxon>
        <taxon>Euarchontoglires</taxon>
        <taxon>Primates</taxon>
        <taxon>Haplorrhini</taxon>
        <taxon>Catarrhini</taxon>
        <taxon>Cercopithecidae</taxon>
        <taxon>Colobinae</taxon>
        <taxon>Piliocolobus</taxon>
    </lineage>
</organism>
<comment type="subunit">
    <text evidence="9">Component of the translation initiation factor 2B (eIF2B) complex which is a heterodecamer of two sets of five different subunits: alpha, beta, gamma, delta and epsilon. Subunits alpha, beta and delta comprise a regulatory subcomplex and subunits epsilon and gamma comprise a catalytic subcomplex. Within the complex, the hexameric regulatory complex resides at the center, with the two heterodimeric catalytic subcomplexes bound on opposite sides.</text>
</comment>
<dbReference type="AlphaFoldDB" id="A0A8C9GEF3"/>
<reference evidence="12" key="1">
    <citation type="submission" date="2025-08" db="UniProtKB">
        <authorList>
            <consortium name="Ensembl"/>
        </authorList>
    </citation>
    <scope>IDENTIFICATION</scope>
</reference>
<dbReference type="Proteomes" id="UP000694416">
    <property type="component" value="Unplaced"/>
</dbReference>
<dbReference type="GO" id="GO:0005085">
    <property type="term" value="F:guanyl-nucleotide exchange factor activity"/>
    <property type="evidence" value="ECO:0007669"/>
    <property type="project" value="TreeGrafter"/>
</dbReference>
<name>A0A8C9GEF3_9PRIM</name>